<feature type="compositionally biased region" description="Polar residues" evidence="8">
    <location>
        <begin position="144"/>
        <end position="154"/>
    </location>
</feature>
<evidence type="ECO:0000256" key="8">
    <source>
        <dbReference type="SAM" id="MobiDB-lite"/>
    </source>
</evidence>
<evidence type="ECO:0000256" key="7">
    <source>
        <dbReference type="ARBA" id="ARBA00023294"/>
    </source>
</evidence>
<dbReference type="EMBL" id="AUSU01001223">
    <property type="protein sequence ID" value="EPS71535.1"/>
    <property type="molecule type" value="Genomic_DNA"/>
</dbReference>
<feature type="region of interest" description="Disordered" evidence="8">
    <location>
        <begin position="41"/>
        <end position="89"/>
    </location>
</feature>
<dbReference type="PANTHER" id="PTHR33541:SF28">
    <property type="entry name" value="PROTEIN BIG GRAIN 1-LIKE A"/>
    <property type="match status" value="1"/>
</dbReference>
<dbReference type="InterPro" id="IPR039621">
    <property type="entry name" value="BG1-like"/>
</dbReference>
<comment type="caution">
    <text evidence="9">The sequence shown here is derived from an EMBL/GenBank/DDBJ whole genome shotgun (WGS) entry which is preliminary data.</text>
</comment>
<gene>
    <name evidence="9" type="ORF">M569_03224</name>
</gene>
<dbReference type="AlphaFoldDB" id="S8CX87"/>
<evidence type="ECO:0000256" key="6">
    <source>
        <dbReference type="ARBA" id="ARBA00023136"/>
    </source>
</evidence>
<evidence type="ECO:0000313" key="10">
    <source>
        <dbReference type="Proteomes" id="UP000015453"/>
    </source>
</evidence>
<keyword evidence="4" id="KW-0813">Transport</keyword>
<keyword evidence="10" id="KW-1185">Reference proteome</keyword>
<dbReference type="PANTHER" id="PTHR33541">
    <property type="entry name" value="PROTEIN BIG GRAIN 1-LIKE A-RELATED"/>
    <property type="match status" value="1"/>
</dbReference>
<dbReference type="OrthoDB" id="1871242at2759"/>
<protein>
    <submittedName>
        <fullName evidence="9">Uncharacterized protein</fullName>
    </submittedName>
</protein>
<accession>S8CX87</accession>
<reference evidence="9 10" key="1">
    <citation type="journal article" date="2013" name="BMC Genomics">
        <title>The miniature genome of a carnivorous plant Genlisea aurea contains a low number of genes and short non-coding sequences.</title>
        <authorList>
            <person name="Leushkin E.V."/>
            <person name="Sutormin R.A."/>
            <person name="Nabieva E.R."/>
            <person name="Penin A.A."/>
            <person name="Kondrashov A.S."/>
            <person name="Logacheva M.D."/>
        </authorList>
    </citation>
    <scope>NUCLEOTIDE SEQUENCE [LARGE SCALE GENOMIC DNA]</scope>
</reference>
<dbReference type="GO" id="GO:0005886">
    <property type="term" value="C:plasma membrane"/>
    <property type="evidence" value="ECO:0007669"/>
    <property type="project" value="UniProtKB-SubCell"/>
</dbReference>
<comment type="subcellular location">
    <subcellularLocation>
        <location evidence="2">Cell membrane</location>
    </subcellularLocation>
</comment>
<feature type="region of interest" description="Disordered" evidence="8">
    <location>
        <begin position="129"/>
        <end position="154"/>
    </location>
</feature>
<sequence>MSISGMSSTSDRIFRHGFRRRKNSDELDVFEAAEYYSSAVDNRQPGLLPQKSNREEPLPVGKSPNFRNRADKVAGDREGSKKFRRPSTPGAKLANFVISLFNQAHPKKKKHRVAPPPPPESAFRIVARRSSFSTPRVPRKPENNDSISTCSVPATQTSSAYEDFRRIFESRRLQIRTGKATINQARQWEDEGDDGSDSSSDLFDLPNHNRLLHSSPYYSVSDHDLPVYGTTRGGTIIDIGSRVFWR</sequence>
<comment type="function">
    <text evidence="1">Involved in auxin transport. Regulator of the auxin signaling pathway.</text>
</comment>
<name>S8CX87_9LAMI</name>
<dbReference type="Proteomes" id="UP000015453">
    <property type="component" value="Unassembled WGS sequence"/>
</dbReference>
<keyword evidence="7" id="KW-0927">Auxin signaling pathway</keyword>
<evidence type="ECO:0000256" key="3">
    <source>
        <dbReference type="ARBA" id="ARBA00010067"/>
    </source>
</evidence>
<evidence type="ECO:0000256" key="1">
    <source>
        <dbReference type="ARBA" id="ARBA00002281"/>
    </source>
</evidence>
<evidence type="ECO:0000256" key="5">
    <source>
        <dbReference type="ARBA" id="ARBA00022475"/>
    </source>
</evidence>
<evidence type="ECO:0000256" key="2">
    <source>
        <dbReference type="ARBA" id="ARBA00004236"/>
    </source>
</evidence>
<evidence type="ECO:0000313" key="9">
    <source>
        <dbReference type="EMBL" id="EPS71535.1"/>
    </source>
</evidence>
<feature type="compositionally biased region" description="Basic and acidic residues" evidence="8">
    <location>
        <begin position="68"/>
        <end position="81"/>
    </location>
</feature>
<keyword evidence="6" id="KW-0472">Membrane</keyword>
<proteinExistence type="inferred from homology"/>
<comment type="similarity">
    <text evidence="3">Belongs to the BIG GRAIN 1 (BG1) plant protein family.</text>
</comment>
<keyword evidence="5" id="KW-1003">Cell membrane</keyword>
<dbReference type="GO" id="GO:0009734">
    <property type="term" value="P:auxin-activated signaling pathway"/>
    <property type="evidence" value="ECO:0007669"/>
    <property type="project" value="UniProtKB-KW"/>
</dbReference>
<organism evidence="9 10">
    <name type="scientific">Genlisea aurea</name>
    <dbReference type="NCBI Taxonomy" id="192259"/>
    <lineage>
        <taxon>Eukaryota</taxon>
        <taxon>Viridiplantae</taxon>
        <taxon>Streptophyta</taxon>
        <taxon>Embryophyta</taxon>
        <taxon>Tracheophyta</taxon>
        <taxon>Spermatophyta</taxon>
        <taxon>Magnoliopsida</taxon>
        <taxon>eudicotyledons</taxon>
        <taxon>Gunneridae</taxon>
        <taxon>Pentapetalae</taxon>
        <taxon>asterids</taxon>
        <taxon>lamiids</taxon>
        <taxon>Lamiales</taxon>
        <taxon>Lentibulariaceae</taxon>
        <taxon>Genlisea</taxon>
    </lineage>
</organism>
<evidence type="ECO:0000256" key="4">
    <source>
        <dbReference type="ARBA" id="ARBA00022448"/>
    </source>
</evidence>